<dbReference type="InterPro" id="IPR047146">
    <property type="entry name" value="Cyt_P450_E_CYP52_fungi"/>
</dbReference>
<dbReference type="Pfam" id="PF00067">
    <property type="entry name" value="p450"/>
    <property type="match status" value="1"/>
</dbReference>
<evidence type="ECO:0000256" key="9">
    <source>
        <dbReference type="SAM" id="Phobius"/>
    </source>
</evidence>
<name>A0A1L7WUZ4_9HELO</name>
<keyword evidence="6 8" id="KW-0503">Monooxygenase</keyword>
<dbReference type="InterPro" id="IPR002401">
    <property type="entry name" value="Cyt_P450_E_grp-I"/>
</dbReference>
<dbReference type="InterPro" id="IPR001128">
    <property type="entry name" value="Cyt_P450"/>
</dbReference>
<reference evidence="10 11" key="1">
    <citation type="submission" date="2016-03" db="EMBL/GenBank/DDBJ databases">
        <authorList>
            <person name="Ploux O."/>
        </authorList>
    </citation>
    <scope>NUCLEOTIDE SEQUENCE [LARGE SCALE GENOMIC DNA]</scope>
    <source>
        <strain evidence="10 11">UAMH 11012</strain>
    </source>
</reference>
<accession>A0A1L7WUZ4</accession>
<dbReference type="Proteomes" id="UP000184330">
    <property type="component" value="Unassembled WGS sequence"/>
</dbReference>
<dbReference type="PANTHER" id="PTHR24287:SF17">
    <property type="entry name" value="P450, PUTATIVE (EUROFUNG)-RELATED"/>
    <property type="match status" value="1"/>
</dbReference>
<evidence type="ECO:0000256" key="5">
    <source>
        <dbReference type="ARBA" id="ARBA00023004"/>
    </source>
</evidence>
<gene>
    <name evidence="10" type="ORF">PAC_06480</name>
</gene>
<dbReference type="InterPro" id="IPR017972">
    <property type="entry name" value="Cyt_P450_CS"/>
</dbReference>
<evidence type="ECO:0000256" key="2">
    <source>
        <dbReference type="ARBA" id="ARBA00010617"/>
    </source>
</evidence>
<keyword evidence="11" id="KW-1185">Reference proteome</keyword>
<dbReference type="AlphaFoldDB" id="A0A1L7WUZ4"/>
<keyword evidence="9" id="KW-1133">Transmembrane helix</keyword>
<keyword evidence="4 8" id="KW-0560">Oxidoreductase</keyword>
<evidence type="ECO:0000256" key="1">
    <source>
        <dbReference type="ARBA" id="ARBA00001971"/>
    </source>
</evidence>
<feature type="binding site" description="axial binding residue" evidence="7">
    <location>
        <position position="447"/>
    </location>
    <ligand>
        <name>heme</name>
        <dbReference type="ChEBI" id="CHEBI:30413"/>
    </ligand>
    <ligandPart>
        <name>Fe</name>
        <dbReference type="ChEBI" id="CHEBI:18248"/>
    </ligandPart>
</feature>
<evidence type="ECO:0000256" key="8">
    <source>
        <dbReference type="RuleBase" id="RU000461"/>
    </source>
</evidence>
<dbReference type="PRINTS" id="PR00463">
    <property type="entry name" value="EP450I"/>
</dbReference>
<dbReference type="PRINTS" id="PR00385">
    <property type="entry name" value="P450"/>
</dbReference>
<dbReference type="Gene3D" id="1.10.630.10">
    <property type="entry name" value="Cytochrome P450"/>
    <property type="match status" value="1"/>
</dbReference>
<dbReference type="STRING" id="576137.A0A1L7WUZ4"/>
<organism evidence="10 11">
    <name type="scientific">Phialocephala subalpina</name>
    <dbReference type="NCBI Taxonomy" id="576137"/>
    <lineage>
        <taxon>Eukaryota</taxon>
        <taxon>Fungi</taxon>
        <taxon>Dikarya</taxon>
        <taxon>Ascomycota</taxon>
        <taxon>Pezizomycotina</taxon>
        <taxon>Leotiomycetes</taxon>
        <taxon>Helotiales</taxon>
        <taxon>Mollisiaceae</taxon>
        <taxon>Phialocephala</taxon>
        <taxon>Phialocephala fortinii species complex</taxon>
    </lineage>
</organism>
<keyword evidence="9" id="KW-0472">Membrane</keyword>
<dbReference type="CDD" id="cd11063">
    <property type="entry name" value="CYP52"/>
    <property type="match status" value="1"/>
</dbReference>
<evidence type="ECO:0000256" key="4">
    <source>
        <dbReference type="ARBA" id="ARBA00023002"/>
    </source>
</evidence>
<evidence type="ECO:0000313" key="10">
    <source>
        <dbReference type="EMBL" id="CZR56591.1"/>
    </source>
</evidence>
<protein>
    <submittedName>
        <fullName evidence="10">Related to cytochrome P450 alkane hydroxylase</fullName>
    </submittedName>
</protein>
<proteinExistence type="inferred from homology"/>
<evidence type="ECO:0000256" key="7">
    <source>
        <dbReference type="PIRSR" id="PIRSR602401-1"/>
    </source>
</evidence>
<dbReference type="GO" id="GO:0016705">
    <property type="term" value="F:oxidoreductase activity, acting on paired donors, with incorporation or reduction of molecular oxygen"/>
    <property type="evidence" value="ECO:0007669"/>
    <property type="project" value="InterPro"/>
</dbReference>
<comment type="similarity">
    <text evidence="2 8">Belongs to the cytochrome P450 family.</text>
</comment>
<keyword evidence="9" id="KW-0812">Transmembrane</keyword>
<dbReference type="EMBL" id="FJOG01000008">
    <property type="protein sequence ID" value="CZR56591.1"/>
    <property type="molecule type" value="Genomic_DNA"/>
</dbReference>
<evidence type="ECO:0000313" key="11">
    <source>
        <dbReference type="Proteomes" id="UP000184330"/>
    </source>
</evidence>
<dbReference type="PANTHER" id="PTHR24287">
    <property type="entry name" value="P450, PUTATIVE (EUROFUNG)-RELATED"/>
    <property type="match status" value="1"/>
</dbReference>
<evidence type="ECO:0000256" key="3">
    <source>
        <dbReference type="ARBA" id="ARBA00022723"/>
    </source>
</evidence>
<evidence type="ECO:0000256" key="6">
    <source>
        <dbReference type="ARBA" id="ARBA00023033"/>
    </source>
</evidence>
<keyword evidence="7 8" id="KW-0349">Heme</keyword>
<dbReference type="OrthoDB" id="1470350at2759"/>
<dbReference type="GO" id="GO:0020037">
    <property type="term" value="F:heme binding"/>
    <property type="evidence" value="ECO:0007669"/>
    <property type="project" value="InterPro"/>
</dbReference>
<dbReference type="GO" id="GO:0005506">
    <property type="term" value="F:iron ion binding"/>
    <property type="evidence" value="ECO:0007669"/>
    <property type="project" value="InterPro"/>
</dbReference>
<dbReference type="PROSITE" id="PS00086">
    <property type="entry name" value="CYTOCHROME_P450"/>
    <property type="match status" value="1"/>
</dbReference>
<comment type="cofactor">
    <cofactor evidence="1 7">
        <name>heme</name>
        <dbReference type="ChEBI" id="CHEBI:30413"/>
    </cofactor>
</comment>
<sequence>MEYKLISIWNTFGALAAIIVINSLIQRWRTFTVARSRGCKPAPRHRQRDPFFGLDFFVQSMKASLGRRRMEWTRSLFLKHGRTFQVTNFGKEFIFTIEPTNVQSVMALDFESWGLEPLRLPAVDPYIGPGVFTTDGRFWSHARAQVKPILSKGEFSDLSRLEHHFQNLLHLVPRDGSPIDVQPLLEQMGTDVVSEFLLGESIGLLTENSSVDQKEFMSALSDADAGCGKRFLLGKLRVFFPDKKFDKACEVVHSYVDQKIDAYFKSVADGKNTADENERLVLLNELAKQTDDRKLIRSQVLNVLQAAEDGASIVISNTLFFLSRNPKVLETLREEVASIGGQTPTYDVLKSMKYLRRVINESLRLLPLPPNNSRVALKDTVLPTGGGSDGKAPIFVKKGMMYITNSYILHRDEDLWGTDADEFKPERWETQRQGWHYQAFGGGPRTCPGQGLVLTQISYVLVRLLQEFKTIESRDERPWLEKIKLTMCNGNGVVLGFVS</sequence>
<feature type="transmembrane region" description="Helical" evidence="9">
    <location>
        <begin position="6"/>
        <end position="25"/>
    </location>
</feature>
<keyword evidence="3 7" id="KW-0479">Metal-binding</keyword>
<keyword evidence="5 7" id="KW-0408">Iron</keyword>
<dbReference type="InterPro" id="IPR036396">
    <property type="entry name" value="Cyt_P450_sf"/>
</dbReference>
<dbReference type="GO" id="GO:0004497">
    <property type="term" value="F:monooxygenase activity"/>
    <property type="evidence" value="ECO:0007669"/>
    <property type="project" value="UniProtKB-KW"/>
</dbReference>
<dbReference type="SUPFAM" id="SSF48264">
    <property type="entry name" value="Cytochrome P450"/>
    <property type="match status" value="1"/>
</dbReference>